<sequence length="189" mass="20620">MKMKRKLVMSTALAAMLATGVIPSTSVFAAETEGSIQQVESKTINIQPFGQNNLETAVNAALHGPEVKKLKIFDHEFNVKEVEVVNLGEGKIYVKGKISHHLSYRLDDQFYYEFTVQDGKVIDGPKYNIDRGGWTPVAAPLLSIIAAYNGIPVNPNGLNTLGQQLGRMIDGSWEQVAQSIATVVSLSCK</sequence>
<feature type="chain" id="PRO_5009659996" evidence="1">
    <location>
        <begin position="30"/>
        <end position="189"/>
    </location>
</feature>
<dbReference type="RefSeq" id="WP_071717337.1">
    <property type="nucleotide sequence ID" value="NZ_CBCSHB010000018.1"/>
</dbReference>
<dbReference type="Proteomes" id="UP000182788">
    <property type="component" value="Unassembled WGS sequence"/>
</dbReference>
<dbReference type="GO" id="GO:0032259">
    <property type="term" value="P:methylation"/>
    <property type="evidence" value="ECO:0007669"/>
    <property type="project" value="UniProtKB-KW"/>
</dbReference>
<comment type="caution">
    <text evidence="2">The sequence shown here is derived from an EMBL/GenBank/DDBJ whole genome shotgun (WGS) entry which is preliminary data.</text>
</comment>
<reference evidence="2 3" key="1">
    <citation type="submission" date="2016-06" db="EMBL/GenBank/DDBJ databases">
        <title>First insights into the genetic diversity and population structure of in the Bacillus cereus group bacteria from diverse marine environments.</title>
        <authorList>
            <person name="Liu Y."/>
            <person name="Lai Q."/>
            <person name="Shao Z."/>
        </authorList>
    </citation>
    <scope>NUCLEOTIDE SEQUENCE [LARGE SCALE GENOMIC DNA]</scope>
    <source>
        <strain evidence="2 3">NH24A2</strain>
    </source>
</reference>
<dbReference type="EMBL" id="MAOI01000004">
    <property type="protein sequence ID" value="OJD82604.1"/>
    <property type="molecule type" value="Genomic_DNA"/>
</dbReference>
<protein>
    <submittedName>
        <fullName evidence="2">Methyltransferase</fullName>
    </submittedName>
</protein>
<dbReference type="GeneID" id="87589858"/>
<evidence type="ECO:0000256" key="1">
    <source>
        <dbReference type="SAM" id="SignalP"/>
    </source>
</evidence>
<accession>A0A1J9W4N4</accession>
<feature type="signal peptide" evidence="1">
    <location>
        <begin position="1"/>
        <end position="29"/>
    </location>
</feature>
<evidence type="ECO:0000313" key="2">
    <source>
        <dbReference type="EMBL" id="OJD82604.1"/>
    </source>
</evidence>
<keyword evidence="2" id="KW-0489">Methyltransferase</keyword>
<keyword evidence="2" id="KW-0808">Transferase</keyword>
<dbReference type="GO" id="GO:0008168">
    <property type="term" value="F:methyltransferase activity"/>
    <property type="evidence" value="ECO:0007669"/>
    <property type="project" value="UniProtKB-KW"/>
</dbReference>
<organism evidence="2 3">
    <name type="scientific">Bacillus paramycoides</name>
    <dbReference type="NCBI Taxonomy" id="2026194"/>
    <lineage>
        <taxon>Bacteria</taxon>
        <taxon>Bacillati</taxon>
        <taxon>Bacillota</taxon>
        <taxon>Bacilli</taxon>
        <taxon>Bacillales</taxon>
        <taxon>Bacillaceae</taxon>
        <taxon>Bacillus</taxon>
        <taxon>Bacillus cereus group</taxon>
    </lineage>
</organism>
<evidence type="ECO:0000313" key="3">
    <source>
        <dbReference type="Proteomes" id="UP000182788"/>
    </source>
</evidence>
<keyword evidence="1" id="KW-0732">Signal</keyword>
<dbReference type="AlphaFoldDB" id="A0A1J9W4N4"/>
<proteinExistence type="predicted"/>
<gene>
    <name evidence="2" type="ORF">BAU28_19690</name>
</gene>
<name>A0A1J9W4N4_9BACI</name>